<organism evidence="1 2">
    <name type="scientific">Rhodovibrio sodomensis</name>
    <dbReference type="NCBI Taxonomy" id="1088"/>
    <lineage>
        <taxon>Bacteria</taxon>
        <taxon>Pseudomonadati</taxon>
        <taxon>Pseudomonadota</taxon>
        <taxon>Alphaproteobacteria</taxon>
        <taxon>Rhodospirillales</taxon>
        <taxon>Rhodovibrionaceae</taxon>
        <taxon>Rhodovibrio</taxon>
    </lineage>
</organism>
<keyword evidence="2" id="KW-1185">Reference proteome</keyword>
<evidence type="ECO:0000313" key="1">
    <source>
        <dbReference type="EMBL" id="MBK1666720.1"/>
    </source>
</evidence>
<reference evidence="1 2" key="1">
    <citation type="journal article" date="2020" name="Microorganisms">
        <title>Osmotic Adaptation and Compatible Solute Biosynthesis of Phototrophic Bacteria as Revealed from Genome Analyses.</title>
        <authorList>
            <person name="Imhoff J.F."/>
            <person name="Rahn T."/>
            <person name="Kunzel S."/>
            <person name="Keller A."/>
            <person name="Neulinger S.C."/>
        </authorList>
    </citation>
    <scope>NUCLEOTIDE SEQUENCE [LARGE SCALE GENOMIC DNA]</scope>
    <source>
        <strain evidence="1 2">DSM 9895</strain>
    </source>
</reference>
<name>A0ABS1D8M5_9PROT</name>
<dbReference type="Proteomes" id="UP001296873">
    <property type="component" value="Unassembled WGS sequence"/>
</dbReference>
<dbReference type="RefSeq" id="WP_200338775.1">
    <property type="nucleotide sequence ID" value="NZ_NRRL01000001.1"/>
</dbReference>
<comment type="caution">
    <text evidence="1">The sequence shown here is derived from an EMBL/GenBank/DDBJ whole genome shotgun (WGS) entry which is preliminary data.</text>
</comment>
<gene>
    <name evidence="1" type="ORF">CKO28_01500</name>
</gene>
<protein>
    <submittedName>
        <fullName evidence="1">Uncharacterized protein</fullName>
    </submittedName>
</protein>
<sequence length="136" mass="15697">MDSLAPNIMANMAERSYRDYLQHVIRKLDRKTLVMATGEEIEQQVAHGWWPDQNESEVWHALGSTADTLLLNLQLYNFQRAPWSCGRVFRFVSPDTSYEDPFAASQFLTISYMIATSAHESRNFRKHLGLRKGLFG</sequence>
<proteinExistence type="predicted"/>
<evidence type="ECO:0000313" key="2">
    <source>
        <dbReference type="Proteomes" id="UP001296873"/>
    </source>
</evidence>
<dbReference type="EMBL" id="NRRL01000001">
    <property type="protein sequence ID" value="MBK1666720.1"/>
    <property type="molecule type" value="Genomic_DNA"/>
</dbReference>
<accession>A0ABS1D8M5</accession>